<keyword evidence="2" id="KW-0812">Transmembrane</keyword>
<dbReference type="PANTHER" id="PTHR43685:SF3">
    <property type="entry name" value="SLR2126 PROTEIN"/>
    <property type="match status" value="1"/>
</dbReference>
<keyword evidence="2" id="KW-0472">Membrane</keyword>
<dbReference type="SUPFAM" id="SSF53448">
    <property type="entry name" value="Nucleotide-diphospho-sugar transferases"/>
    <property type="match status" value="1"/>
</dbReference>
<dbReference type="STRING" id="886293.Sinac_6613"/>
<dbReference type="InterPro" id="IPR001173">
    <property type="entry name" value="Glyco_trans_2-like"/>
</dbReference>
<feature type="region of interest" description="Disordered" evidence="1">
    <location>
        <begin position="368"/>
        <end position="393"/>
    </location>
</feature>
<evidence type="ECO:0000259" key="3">
    <source>
        <dbReference type="Pfam" id="PF00535"/>
    </source>
</evidence>
<keyword evidence="2" id="KW-1133">Transmembrane helix</keyword>
<evidence type="ECO:0000313" key="5">
    <source>
        <dbReference type="Proteomes" id="UP000010798"/>
    </source>
</evidence>
<dbReference type="AlphaFoldDB" id="L0DPB4"/>
<name>L0DPB4_SINAD</name>
<dbReference type="InterPro" id="IPR029044">
    <property type="entry name" value="Nucleotide-diphossugar_trans"/>
</dbReference>
<evidence type="ECO:0000256" key="2">
    <source>
        <dbReference type="SAM" id="Phobius"/>
    </source>
</evidence>
<dbReference type="EMBL" id="CP003364">
    <property type="protein sequence ID" value="AGA30688.1"/>
    <property type="molecule type" value="Genomic_DNA"/>
</dbReference>
<dbReference type="InterPro" id="IPR050834">
    <property type="entry name" value="Glycosyltransf_2"/>
</dbReference>
<reference evidence="4 5" key="1">
    <citation type="submission" date="2012-02" db="EMBL/GenBank/DDBJ databases">
        <title>Complete sequence of chromosome of Singulisphaera acidiphila DSM 18658.</title>
        <authorList>
            <consortium name="US DOE Joint Genome Institute (JGI-PGF)"/>
            <person name="Lucas S."/>
            <person name="Copeland A."/>
            <person name="Lapidus A."/>
            <person name="Glavina del Rio T."/>
            <person name="Dalin E."/>
            <person name="Tice H."/>
            <person name="Bruce D."/>
            <person name="Goodwin L."/>
            <person name="Pitluck S."/>
            <person name="Peters L."/>
            <person name="Ovchinnikova G."/>
            <person name="Chertkov O."/>
            <person name="Kyrpides N."/>
            <person name="Mavromatis K."/>
            <person name="Ivanova N."/>
            <person name="Brettin T."/>
            <person name="Detter J.C."/>
            <person name="Han C."/>
            <person name="Larimer F."/>
            <person name="Land M."/>
            <person name="Hauser L."/>
            <person name="Markowitz V."/>
            <person name="Cheng J.-F."/>
            <person name="Hugenholtz P."/>
            <person name="Woyke T."/>
            <person name="Wu D."/>
            <person name="Tindall B."/>
            <person name="Pomrenke H."/>
            <person name="Brambilla E."/>
            <person name="Klenk H.-P."/>
            <person name="Eisen J.A."/>
        </authorList>
    </citation>
    <scope>NUCLEOTIDE SEQUENCE [LARGE SCALE GENOMIC DNA]</scope>
    <source>
        <strain evidence="5">ATCC BAA-1392 / DSM 18658 / VKM B-2454 / MOB10</strain>
    </source>
</reference>
<evidence type="ECO:0000313" key="4">
    <source>
        <dbReference type="EMBL" id="AGA30688.1"/>
    </source>
</evidence>
<dbReference type="eggNOG" id="COG1216">
    <property type="taxonomic scope" value="Bacteria"/>
</dbReference>
<dbReference type="OrthoDB" id="9772170at2"/>
<dbReference type="Pfam" id="PF00535">
    <property type="entry name" value="Glycos_transf_2"/>
    <property type="match status" value="1"/>
</dbReference>
<protein>
    <submittedName>
        <fullName evidence="4">Glycosyl transferase</fullName>
    </submittedName>
</protein>
<dbReference type="RefSeq" id="WP_015249770.1">
    <property type="nucleotide sequence ID" value="NC_019892.1"/>
</dbReference>
<feature type="transmembrane region" description="Helical" evidence="2">
    <location>
        <begin position="286"/>
        <end position="303"/>
    </location>
</feature>
<feature type="transmembrane region" description="Helical" evidence="2">
    <location>
        <begin position="323"/>
        <end position="342"/>
    </location>
</feature>
<feature type="domain" description="Glycosyltransferase 2-like" evidence="3">
    <location>
        <begin position="19"/>
        <end position="178"/>
    </location>
</feature>
<gene>
    <name evidence="4" type="ordered locus">Sinac_6613</name>
</gene>
<feature type="transmembrane region" description="Helical" evidence="2">
    <location>
        <begin position="263"/>
        <end position="280"/>
    </location>
</feature>
<dbReference type="PANTHER" id="PTHR43685">
    <property type="entry name" value="GLYCOSYLTRANSFERASE"/>
    <property type="match status" value="1"/>
</dbReference>
<dbReference type="Gene3D" id="3.90.550.10">
    <property type="entry name" value="Spore Coat Polysaccharide Biosynthesis Protein SpsA, Chain A"/>
    <property type="match status" value="1"/>
</dbReference>
<evidence type="ECO:0000256" key="1">
    <source>
        <dbReference type="SAM" id="MobiDB-lite"/>
    </source>
</evidence>
<accession>L0DPB4</accession>
<dbReference type="CDD" id="cd00761">
    <property type="entry name" value="Glyco_tranf_GTA_type"/>
    <property type="match status" value="1"/>
</dbReference>
<sequence>MDDVPAGPAYPEPRRPPLSVVIPVHNGGLDFERCLRRLRESDQADFELIVVDDGSADNSAALAESYGAIVVRHETALGPAAARNLGAHTATASIVFFLDADVAVHRQTLSRAVSRFDADPNLSALFGSYDDAPTHPGVISQFRNLLHHFVHQQGEFVAEARPARTFWTGCGAIRRQDFLDLGGFDPHLYRRPAIEDIEFGYRLTRAGCQVILARDVQATHLKRWSLGSVIKTDIFQRGVPWMLLMKRSGIVETDLNVKNDQKLCVAAAGLMTLAILAAPWRPELLGLVVACLALIVSMNRHFYRFLARRRGWLFAAASLALHYLYYCCCGLSVVIALALWHLSVRRSSEASPQLNPNSGVRRDFAAEVGAGTGTTSPRPRKQKARRLPRWTKR</sequence>
<feature type="compositionally biased region" description="Basic residues" evidence="1">
    <location>
        <begin position="378"/>
        <end position="393"/>
    </location>
</feature>
<proteinExistence type="predicted"/>
<organism evidence="4 5">
    <name type="scientific">Singulisphaera acidiphila (strain ATCC BAA-1392 / DSM 18658 / VKM B-2454 / MOB10)</name>
    <dbReference type="NCBI Taxonomy" id="886293"/>
    <lineage>
        <taxon>Bacteria</taxon>
        <taxon>Pseudomonadati</taxon>
        <taxon>Planctomycetota</taxon>
        <taxon>Planctomycetia</taxon>
        <taxon>Isosphaerales</taxon>
        <taxon>Isosphaeraceae</taxon>
        <taxon>Singulisphaera</taxon>
    </lineage>
</organism>
<keyword evidence="4" id="KW-0808">Transferase</keyword>
<dbReference type="Proteomes" id="UP000010798">
    <property type="component" value="Chromosome"/>
</dbReference>
<dbReference type="KEGG" id="saci:Sinac_6613"/>
<keyword evidence="5" id="KW-1185">Reference proteome</keyword>
<dbReference type="HOGENOM" id="CLU_069115_0_0_0"/>
<dbReference type="GO" id="GO:0016740">
    <property type="term" value="F:transferase activity"/>
    <property type="evidence" value="ECO:0007669"/>
    <property type="project" value="UniProtKB-KW"/>
</dbReference>